<feature type="compositionally biased region" description="Basic and acidic residues" evidence="1">
    <location>
        <begin position="108"/>
        <end position="156"/>
    </location>
</feature>
<feature type="compositionally biased region" description="Acidic residues" evidence="1">
    <location>
        <begin position="164"/>
        <end position="205"/>
    </location>
</feature>
<name>A0AAD3HSA7_9CHLO</name>
<comment type="caution">
    <text evidence="2">The sequence shown here is derived from an EMBL/GenBank/DDBJ whole genome shotgun (WGS) entry which is preliminary data.</text>
</comment>
<dbReference type="EMBL" id="BMAR01000043">
    <property type="protein sequence ID" value="GFR51037.1"/>
    <property type="molecule type" value="Genomic_DNA"/>
</dbReference>
<reference evidence="2 3" key="1">
    <citation type="journal article" date="2021" name="Sci. Rep.">
        <title>Genome sequencing of the multicellular alga Astrephomene provides insights into convergent evolution of germ-soma differentiation.</title>
        <authorList>
            <person name="Yamashita S."/>
            <person name="Yamamoto K."/>
            <person name="Matsuzaki R."/>
            <person name="Suzuki S."/>
            <person name="Yamaguchi H."/>
            <person name="Hirooka S."/>
            <person name="Minakuchi Y."/>
            <person name="Miyagishima S."/>
            <person name="Kawachi M."/>
            <person name="Toyoda A."/>
            <person name="Nozaki H."/>
        </authorList>
    </citation>
    <scope>NUCLEOTIDE SEQUENCE [LARGE SCALE GENOMIC DNA]</scope>
    <source>
        <strain evidence="2 3">NIES-4017</strain>
    </source>
</reference>
<dbReference type="AlphaFoldDB" id="A0AAD3HSA7"/>
<protein>
    <submittedName>
        <fullName evidence="2">Uncharacterized protein</fullName>
    </submittedName>
</protein>
<evidence type="ECO:0000313" key="2">
    <source>
        <dbReference type="EMBL" id="GFR51037.1"/>
    </source>
</evidence>
<dbReference type="Proteomes" id="UP001054857">
    <property type="component" value="Unassembled WGS sequence"/>
</dbReference>
<evidence type="ECO:0000313" key="3">
    <source>
        <dbReference type="Proteomes" id="UP001054857"/>
    </source>
</evidence>
<proteinExistence type="predicted"/>
<gene>
    <name evidence="2" type="ORF">Agub_g13365</name>
</gene>
<organism evidence="2 3">
    <name type="scientific">Astrephomene gubernaculifera</name>
    <dbReference type="NCBI Taxonomy" id="47775"/>
    <lineage>
        <taxon>Eukaryota</taxon>
        <taxon>Viridiplantae</taxon>
        <taxon>Chlorophyta</taxon>
        <taxon>core chlorophytes</taxon>
        <taxon>Chlorophyceae</taxon>
        <taxon>CS clade</taxon>
        <taxon>Chlamydomonadales</taxon>
        <taxon>Astrephomenaceae</taxon>
        <taxon>Astrephomene</taxon>
    </lineage>
</organism>
<evidence type="ECO:0000256" key="1">
    <source>
        <dbReference type="SAM" id="MobiDB-lite"/>
    </source>
</evidence>
<accession>A0AAD3HSA7</accession>
<feature type="non-terminal residue" evidence="2">
    <location>
        <position position="214"/>
    </location>
</feature>
<feature type="region of interest" description="Disordered" evidence="1">
    <location>
        <begin position="94"/>
        <end position="214"/>
    </location>
</feature>
<keyword evidence="3" id="KW-1185">Reference proteome</keyword>
<feature type="non-terminal residue" evidence="2">
    <location>
        <position position="1"/>
    </location>
</feature>
<sequence>AACVAGVGLKKDQHVKAAQAAAALADCLKRLLPSKRPAEVLGSDKVAAVAKALVTLRSLSPAPPPRLEKPLSRLADILALAPLLEKTQPDPALAARIVKAKPGTQPQQEKKGKGKKEGGKEEEVKVDGKAVVKVKGGKEEEKGKKEKKDKKEEDKAGKKRKVEEEEEESGSDEEEEEEGASASDDDEAGISSDDGDEEEEEESDGEDVKQKQQG</sequence>